<dbReference type="AlphaFoldDB" id="I3Z5Y6"/>
<dbReference type="PROSITE" id="PS50989">
    <property type="entry name" value="COA_CT_CTER"/>
    <property type="match status" value="1"/>
</dbReference>
<dbReference type="Proteomes" id="UP000006050">
    <property type="component" value="Chromosome"/>
</dbReference>
<proteinExistence type="predicted"/>
<reference evidence="4" key="1">
    <citation type="submission" date="2012-06" db="EMBL/GenBank/DDBJ databases">
        <title>The complete genome of Belliella baltica DSM 15883.</title>
        <authorList>
            <person name="Lucas S."/>
            <person name="Copeland A."/>
            <person name="Lapidus A."/>
            <person name="Goodwin L."/>
            <person name="Pitluck S."/>
            <person name="Peters L."/>
            <person name="Mikhailova N."/>
            <person name="Davenport K."/>
            <person name="Kyrpides N."/>
            <person name="Mavromatis K."/>
            <person name="Pagani I."/>
            <person name="Ivanova N."/>
            <person name="Ovchinnikova G."/>
            <person name="Zeytun A."/>
            <person name="Detter J.C."/>
            <person name="Han C."/>
            <person name="Land M."/>
            <person name="Hauser L."/>
            <person name="Markowitz V."/>
            <person name="Cheng J.-F."/>
            <person name="Hugenholtz P."/>
            <person name="Woyke T."/>
            <person name="Wu D."/>
            <person name="Tindall B."/>
            <person name="Pomrenke H."/>
            <person name="Brambilla E."/>
            <person name="Klenk H.-P."/>
            <person name="Eisen J.A."/>
        </authorList>
    </citation>
    <scope>NUCLEOTIDE SEQUENCE [LARGE SCALE GENOMIC DNA]</scope>
    <source>
        <strain evidence="4">DSM 15883 / CIP 108006 / LMG 21964 / BA134</strain>
    </source>
</reference>
<dbReference type="InterPro" id="IPR045190">
    <property type="entry name" value="MCCB/AccD1-like"/>
</dbReference>
<protein>
    <submittedName>
        <fullName evidence="3">Acetyl-CoA carboxylase, carboxyltransferase component (Subunits alpha and beta)</fullName>
    </submittedName>
</protein>
<dbReference type="PANTHER" id="PTHR22855">
    <property type="entry name" value="ACETYL, PROPIONYL, PYRUVATE, AND GLUTACONYL CARBOXYLASE-RELATED"/>
    <property type="match status" value="1"/>
</dbReference>
<dbReference type="GO" id="GO:1905202">
    <property type="term" value="C:methylcrotonoyl-CoA carboxylase complex"/>
    <property type="evidence" value="ECO:0007669"/>
    <property type="project" value="TreeGrafter"/>
</dbReference>
<name>I3Z5Y6_BELBD</name>
<dbReference type="HOGENOM" id="CLU_018822_0_1_10"/>
<accession>I3Z5Y6</accession>
<keyword evidence="4" id="KW-1185">Reference proteome</keyword>
<dbReference type="PATRIC" id="fig|866536.3.peg.2147"/>
<dbReference type="eggNOG" id="COG4799">
    <property type="taxonomic scope" value="Bacteria"/>
</dbReference>
<gene>
    <name evidence="3" type="ordered locus">Belba_2086</name>
</gene>
<dbReference type="InterPro" id="IPR029045">
    <property type="entry name" value="ClpP/crotonase-like_dom_sf"/>
</dbReference>
<dbReference type="PROSITE" id="PS50980">
    <property type="entry name" value="COA_CT_NTER"/>
    <property type="match status" value="1"/>
</dbReference>
<dbReference type="Gene3D" id="3.90.226.10">
    <property type="entry name" value="2-enoyl-CoA Hydratase, Chain A, domain 1"/>
    <property type="match status" value="2"/>
</dbReference>
<dbReference type="InterPro" id="IPR011763">
    <property type="entry name" value="COA_CT_C"/>
</dbReference>
<dbReference type="GO" id="GO:0004485">
    <property type="term" value="F:methylcrotonoyl-CoA carboxylase activity"/>
    <property type="evidence" value="ECO:0007669"/>
    <property type="project" value="TreeGrafter"/>
</dbReference>
<dbReference type="InterPro" id="IPR011762">
    <property type="entry name" value="COA_CT_N"/>
</dbReference>
<dbReference type="FunFam" id="3.90.226.10:FF:000030">
    <property type="entry name" value="Acetyl-CoA carboxylase carboxyltransferase subunit"/>
    <property type="match status" value="1"/>
</dbReference>
<evidence type="ECO:0000313" key="4">
    <source>
        <dbReference type="Proteomes" id="UP000006050"/>
    </source>
</evidence>
<dbReference type="Pfam" id="PF01039">
    <property type="entry name" value="Carboxyl_trans"/>
    <property type="match status" value="1"/>
</dbReference>
<evidence type="ECO:0000259" key="1">
    <source>
        <dbReference type="PROSITE" id="PS50980"/>
    </source>
</evidence>
<feature type="domain" description="CoA carboxyltransferase N-terminal" evidence="1">
    <location>
        <begin position="12"/>
        <end position="270"/>
    </location>
</feature>
<dbReference type="RefSeq" id="WP_014772618.1">
    <property type="nucleotide sequence ID" value="NC_018010.1"/>
</dbReference>
<sequence length="542" mass="59296">MDLEFNKNEDLNKQLIFHLNKKLQKVHLGGGEARIEKEHAKGKLTARERISYLTDDDSEFLEVGALTADGMYAEEGGCPSAGVVTGIGYVKGRMCMIVANDATVKAGAWFPMTAKKNLRAQEIAMENHIPIIYLVDSAGVFLPMQNEIFPDKEHFGRQFRNNAKMSSMGIVQVAAIMGSCVAGGAYLPIMSDEAMIVDKTGSIFLAGSYLVKAAIGENVDNETLGGATTHCEISGVTDNKYDSDQDCLDAIRNIFDKIGAAEKAGFDRAEPSKPSKDEKEIYGTFPADRVKPYEMREIIERLVDNSKFDEYKQDYGKTLLCGTARIDGWAVGIVANQRKIVKNKKGEMQMGGVIYSDSADKAARFIMNCNQRKIPLVFIQDVSGFMVGSKAEHGGIIKDGAKMVNAMSNSVVPKFTIIIGNSYGAGNYAMCGKAYDPRLIYSWPTAQMAVMSGASAAKTLLQIKVASLKKAGKEITPEDEKTLLDEIKAKYEEELSPYYAASRLWVDGVIDPLETRKVISMGIEAANHAPITERFNVGVIQT</sequence>
<dbReference type="FunFam" id="3.90.226.10:FF:000004">
    <property type="entry name" value="Methylcrotonoyl-CoA carboxylase beta chain"/>
    <property type="match status" value="1"/>
</dbReference>
<dbReference type="SUPFAM" id="SSF52096">
    <property type="entry name" value="ClpP/crotonase"/>
    <property type="match status" value="2"/>
</dbReference>
<dbReference type="GO" id="GO:0006552">
    <property type="term" value="P:L-leucine catabolic process"/>
    <property type="evidence" value="ECO:0007669"/>
    <property type="project" value="TreeGrafter"/>
</dbReference>
<dbReference type="OrthoDB" id="9803706at2"/>
<keyword evidence="3" id="KW-0808">Transferase</keyword>
<dbReference type="KEGG" id="bbd:Belba_2086"/>
<dbReference type="STRING" id="866536.Belba_2086"/>
<dbReference type="InterPro" id="IPR034733">
    <property type="entry name" value="AcCoA_carboxyl_beta"/>
</dbReference>
<dbReference type="PANTHER" id="PTHR22855:SF13">
    <property type="entry name" value="METHYLCROTONOYL-COA CARBOXYLASE BETA CHAIN, MITOCHONDRIAL"/>
    <property type="match status" value="1"/>
</dbReference>
<evidence type="ECO:0000259" key="2">
    <source>
        <dbReference type="PROSITE" id="PS50989"/>
    </source>
</evidence>
<feature type="domain" description="CoA carboxyltransferase C-terminal" evidence="2">
    <location>
        <begin position="270"/>
        <end position="533"/>
    </location>
</feature>
<dbReference type="EMBL" id="CP003281">
    <property type="protein sequence ID" value="AFL84654.1"/>
    <property type="molecule type" value="Genomic_DNA"/>
</dbReference>
<evidence type="ECO:0000313" key="3">
    <source>
        <dbReference type="EMBL" id="AFL84654.1"/>
    </source>
</evidence>
<dbReference type="GO" id="GO:0016740">
    <property type="term" value="F:transferase activity"/>
    <property type="evidence" value="ECO:0007669"/>
    <property type="project" value="UniProtKB-KW"/>
</dbReference>
<organism evidence="3 4">
    <name type="scientific">Belliella baltica (strain DSM 15883 / CIP 108006 / LMG 21964 / BA134)</name>
    <dbReference type="NCBI Taxonomy" id="866536"/>
    <lineage>
        <taxon>Bacteria</taxon>
        <taxon>Pseudomonadati</taxon>
        <taxon>Bacteroidota</taxon>
        <taxon>Cytophagia</taxon>
        <taxon>Cytophagales</taxon>
        <taxon>Cyclobacteriaceae</taxon>
        <taxon>Belliella</taxon>
    </lineage>
</organism>